<dbReference type="Gene3D" id="3.30.70.100">
    <property type="match status" value="1"/>
</dbReference>
<sequence>MYGTVARWTVKEGKEKELEQLSRELMTESPPGSRSVVVYRADANPREYWVTSTWDSKEAYTSNSNTPQQDQRFRQLRELMDADPEWHDGEVVFPEG</sequence>
<evidence type="ECO:0000259" key="1">
    <source>
        <dbReference type="PROSITE" id="PS51725"/>
    </source>
</evidence>
<dbReference type="PROSITE" id="PS51725">
    <property type="entry name" value="ABM"/>
    <property type="match status" value="1"/>
</dbReference>
<dbReference type="Proteomes" id="UP000606991">
    <property type="component" value="Unassembled WGS sequence"/>
</dbReference>
<name>A0A2W6A195_9BACT</name>
<reference evidence="3 4" key="1">
    <citation type="journal article" date="2017" name="Nature">
        <title>Atmospheric trace gases support primary production in Antarctic desert surface soil.</title>
        <authorList>
            <person name="Ji M."/>
            <person name="Greening C."/>
            <person name="Vanwonterghem I."/>
            <person name="Carere C.R."/>
            <person name="Bay S.K."/>
            <person name="Steen J.A."/>
            <person name="Montgomery K."/>
            <person name="Lines T."/>
            <person name="Beardall J."/>
            <person name="van Dorst J."/>
            <person name="Snape I."/>
            <person name="Stott M.B."/>
            <person name="Hugenholtz P."/>
            <person name="Ferrari B.C."/>
        </authorList>
    </citation>
    <scope>NUCLEOTIDE SEQUENCE [LARGE SCALE GENOMIC DNA]</scope>
    <source>
        <strain evidence="3">RRmetagenome_bin12</strain>
    </source>
</reference>
<dbReference type="EMBL" id="JAEKNS010000038">
    <property type="protein sequence ID" value="MBJ7593840.1"/>
    <property type="molecule type" value="Genomic_DNA"/>
</dbReference>
<dbReference type="InterPro" id="IPR007138">
    <property type="entry name" value="ABM_dom"/>
</dbReference>
<gene>
    <name evidence="3" type="ORF">DLM65_15635</name>
    <name evidence="2" type="ORF">JF886_03095</name>
</gene>
<evidence type="ECO:0000313" key="3">
    <source>
        <dbReference type="EMBL" id="PZR77484.1"/>
    </source>
</evidence>
<dbReference type="SUPFAM" id="SSF54909">
    <property type="entry name" value="Dimeric alpha+beta barrel"/>
    <property type="match status" value="1"/>
</dbReference>
<reference evidence="3" key="2">
    <citation type="submission" date="2018-05" db="EMBL/GenBank/DDBJ databases">
        <authorList>
            <person name="Ferrari B."/>
        </authorList>
    </citation>
    <scope>NUCLEOTIDE SEQUENCE</scope>
    <source>
        <strain evidence="3">RRmetagenome_bin12</strain>
    </source>
</reference>
<feature type="domain" description="ABM" evidence="1">
    <location>
        <begin position="2"/>
        <end position="93"/>
    </location>
</feature>
<keyword evidence="2" id="KW-0560">Oxidoreductase</keyword>
<dbReference type="RefSeq" id="WP_337309508.1">
    <property type="nucleotide sequence ID" value="NZ_JAEKNS010000038.1"/>
</dbReference>
<evidence type="ECO:0000313" key="4">
    <source>
        <dbReference type="Proteomes" id="UP000248724"/>
    </source>
</evidence>
<reference evidence="2 5" key="3">
    <citation type="submission" date="2020-10" db="EMBL/GenBank/DDBJ databases">
        <title>Ca. Dormibacterota MAGs.</title>
        <authorList>
            <person name="Montgomery K."/>
        </authorList>
    </citation>
    <scope>NUCLEOTIDE SEQUENCE [LARGE SCALE GENOMIC DNA]</scope>
    <source>
        <strain evidence="2">SC8812_S17_18</strain>
    </source>
</reference>
<comment type="caution">
    <text evidence="3">The sequence shown here is derived from an EMBL/GenBank/DDBJ whole genome shotgun (WGS) entry which is preliminary data.</text>
</comment>
<dbReference type="InterPro" id="IPR011008">
    <property type="entry name" value="Dimeric_a/b-barrel"/>
</dbReference>
<dbReference type="Proteomes" id="UP000248724">
    <property type="component" value="Unassembled WGS sequence"/>
</dbReference>
<evidence type="ECO:0000313" key="5">
    <source>
        <dbReference type="Proteomes" id="UP000606991"/>
    </source>
</evidence>
<accession>A0A934MYQ7</accession>
<protein>
    <submittedName>
        <fullName evidence="2">Antibiotic biosynthesis monooxygenase</fullName>
    </submittedName>
</protein>
<evidence type="ECO:0000313" key="2">
    <source>
        <dbReference type="EMBL" id="MBJ7593840.1"/>
    </source>
</evidence>
<keyword evidence="2" id="KW-0503">Monooxygenase</keyword>
<dbReference type="Pfam" id="PF03992">
    <property type="entry name" value="ABM"/>
    <property type="match status" value="1"/>
</dbReference>
<dbReference type="EMBL" id="QHBU01000299">
    <property type="protein sequence ID" value="PZR77484.1"/>
    <property type="molecule type" value="Genomic_DNA"/>
</dbReference>
<organism evidence="3 4">
    <name type="scientific">Candidatus Aeolococcus gillhamiae</name>
    <dbReference type="NCBI Taxonomy" id="3127015"/>
    <lineage>
        <taxon>Bacteria</taxon>
        <taxon>Bacillati</taxon>
        <taxon>Candidatus Dormiibacterota</taxon>
        <taxon>Candidatus Dormibacteria</taxon>
        <taxon>Candidatus Aeolococcales</taxon>
        <taxon>Candidatus Aeolococcaceae</taxon>
        <taxon>Candidatus Aeolococcus</taxon>
    </lineage>
</organism>
<accession>A0A2W6A195</accession>
<dbReference type="AlphaFoldDB" id="A0A2W6A195"/>
<proteinExistence type="predicted"/>
<dbReference type="GO" id="GO:0004497">
    <property type="term" value="F:monooxygenase activity"/>
    <property type="evidence" value="ECO:0007669"/>
    <property type="project" value="UniProtKB-KW"/>
</dbReference>